<dbReference type="AlphaFoldDB" id="A0AAQ4E4I7"/>
<dbReference type="InterPro" id="IPR006652">
    <property type="entry name" value="Kelch_1"/>
</dbReference>
<keyword evidence="3" id="KW-1185">Reference proteome</keyword>
<dbReference type="Pfam" id="PF24681">
    <property type="entry name" value="Kelch_KLHDC2_KLHL20_DRC7"/>
    <property type="match status" value="1"/>
</dbReference>
<evidence type="ECO:0000313" key="2">
    <source>
        <dbReference type="EMBL" id="KAK8769613.1"/>
    </source>
</evidence>
<accession>A0AAQ4E4I7</accession>
<dbReference type="SUPFAM" id="SSF117281">
    <property type="entry name" value="Kelch motif"/>
    <property type="match status" value="1"/>
</dbReference>
<dbReference type="PANTHER" id="PTHR46461:SF1">
    <property type="entry name" value="KELCH DOMAIN-CONTAINING PROTEIN 3"/>
    <property type="match status" value="1"/>
</dbReference>
<dbReference type="Gene3D" id="2.120.10.80">
    <property type="entry name" value="Kelch-type beta propeller"/>
    <property type="match status" value="2"/>
</dbReference>
<evidence type="ECO:0000256" key="1">
    <source>
        <dbReference type="ARBA" id="ARBA00022441"/>
    </source>
</evidence>
<evidence type="ECO:0000313" key="3">
    <source>
        <dbReference type="Proteomes" id="UP001321473"/>
    </source>
</evidence>
<dbReference type="InterPro" id="IPR052637">
    <property type="entry name" value="KLHDC3-like"/>
</dbReference>
<dbReference type="SMART" id="SM00612">
    <property type="entry name" value="Kelch"/>
    <property type="match status" value="2"/>
</dbReference>
<dbReference type="PANTHER" id="PTHR46461">
    <property type="entry name" value="KELCH DOMAIN-CONTAINING PROTEIN 3"/>
    <property type="match status" value="1"/>
</dbReference>
<dbReference type="GO" id="GO:0003682">
    <property type="term" value="F:chromatin binding"/>
    <property type="evidence" value="ECO:0007669"/>
    <property type="project" value="InterPro"/>
</dbReference>
<protein>
    <recommendedName>
        <fullName evidence="4">Kelch repeat protein</fullName>
    </recommendedName>
</protein>
<sequence>MWTVRLTGVPQRVDNNAVSIHGKIYSFDFQTVSRNLINVHTFDPASHRWDIVQTRALPNSEPIGIYRHTIVAYGHCAYVWGGWLRGMADNVLFRFDTRTMEWSRPKVSGKRPKAVCSHSACVVGRRMYIFADILSGDTSRRVWFLDLDTMKWCRVNAKGEAPTQACLHSACAIGTRMYIWGGSVEDPSAAFGFVAVDDIYYLETTSSTWVRPHVEGIRPAGRQEHSVFAYEGELYVFGGYNHEHICYADMHKYDPKKSRWTEVKPVGSGPSSRYAHGCCTIGEKVFVFGGNGPLAYPRGRPLKDMYILHLAPTLKNLCVLAVIDAGLDFSRLPPIIRDEINSVISS</sequence>
<evidence type="ECO:0008006" key="4">
    <source>
        <dbReference type="Google" id="ProtNLM"/>
    </source>
</evidence>
<dbReference type="Proteomes" id="UP001321473">
    <property type="component" value="Unassembled WGS sequence"/>
</dbReference>
<proteinExistence type="predicted"/>
<dbReference type="InterPro" id="IPR015915">
    <property type="entry name" value="Kelch-typ_b-propeller"/>
</dbReference>
<reference evidence="2 3" key="1">
    <citation type="journal article" date="2023" name="Arcadia Sci">
        <title>De novo assembly of a long-read Amblyomma americanum tick genome.</title>
        <authorList>
            <person name="Chou S."/>
            <person name="Poskanzer K.E."/>
            <person name="Rollins M."/>
            <person name="Thuy-Boun P.S."/>
        </authorList>
    </citation>
    <scope>NUCLEOTIDE SEQUENCE [LARGE SCALE GENOMIC DNA]</scope>
    <source>
        <strain evidence="2">F_SG_1</strain>
        <tissue evidence="2">Salivary glands</tissue>
    </source>
</reference>
<organism evidence="2 3">
    <name type="scientific">Amblyomma americanum</name>
    <name type="common">Lone star tick</name>
    <dbReference type="NCBI Taxonomy" id="6943"/>
    <lineage>
        <taxon>Eukaryota</taxon>
        <taxon>Metazoa</taxon>
        <taxon>Ecdysozoa</taxon>
        <taxon>Arthropoda</taxon>
        <taxon>Chelicerata</taxon>
        <taxon>Arachnida</taxon>
        <taxon>Acari</taxon>
        <taxon>Parasitiformes</taxon>
        <taxon>Ixodida</taxon>
        <taxon>Ixodoidea</taxon>
        <taxon>Ixodidae</taxon>
        <taxon>Amblyomminae</taxon>
        <taxon>Amblyomma</taxon>
    </lineage>
</organism>
<name>A0AAQ4E4I7_AMBAM</name>
<keyword evidence="1" id="KW-0880">Kelch repeat</keyword>
<comment type="caution">
    <text evidence="2">The sequence shown here is derived from an EMBL/GenBank/DDBJ whole genome shotgun (WGS) entry which is preliminary data.</text>
</comment>
<gene>
    <name evidence="2" type="ORF">V5799_013919</name>
</gene>
<dbReference type="GO" id="GO:0005737">
    <property type="term" value="C:cytoplasm"/>
    <property type="evidence" value="ECO:0007669"/>
    <property type="project" value="TreeGrafter"/>
</dbReference>
<dbReference type="EMBL" id="JARKHS020022399">
    <property type="protein sequence ID" value="KAK8769613.1"/>
    <property type="molecule type" value="Genomic_DNA"/>
</dbReference>